<proteinExistence type="predicted"/>
<dbReference type="Pfam" id="PF03161">
    <property type="entry name" value="LAGLIDADG_2"/>
    <property type="match status" value="1"/>
</dbReference>
<dbReference type="GeneID" id="31078142"/>
<dbReference type="Gene3D" id="3.10.28.10">
    <property type="entry name" value="Homing endonucleases"/>
    <property type="match status" value="1"/>
</dbReference>
<name>A0A191MWQ7_9PEZI</name>
<geneLocation type="mitochondrion" evidence="2"/>
<keyword evidence="2" id="KW-0540">Nuclease</keyword>
<sequence>MVTKSPAIITRNDKRNNSVTQSMRFKTLAMPCLNYYHDLFYKNKVKSIPRNLGDLLTARGLAGGRRDFSGLYNKLNSIPLIKWDLNSLNLFLKYLRRIL</sequence>
<reference evidence="2" key="1">
    <citation type="journal article" date="2016" name="PLoS ONE">
        <title>Intron Derived Size Polymorphism in the Mitochondrial Genomes of Closely Related Chrysoporthe Species.</title>
        <authorList>
            <person name="Kanzi A.M."/>
            <person name="Wingfield B.D."/>
            <person name="Steenkamp E.T."/>
            <person name="Naidoo S."/>
            <person name="van der Merwe N.A."/>
        </authorList>
    </citation>
    <scope>NUCLEOTIDE SEQUENCE</scope>
</reference>
<gene>
    <name evidence="2" type="primary">orf99</name>
</gene>
<dbReference type="RefSeq" id="YP_009262025.1">
    <property type="nucleotide sequence ID" value="NC_030522.1"/>
</dbReference>
<dbReference type="InterPro" id="IPR004860">
    <property type="entry name" value="LAGLIDADG_dom"/>
</dbReference>
<dbReference type="InterPro" id="IPR027434">
    <property type="entry name" value="Homing_endonucl"/>
</dbReference>
<organism evidence="2">
    <name type="scientific">Chrysoporthe austroafricana</name>
    <dbReference type="NCBI Taxonomy" id="354353"/>
    <lineage>
        <taxon>Eukaryota</taxon>
        <taxon>Fungi</taxon>
        <taxon>Dikarya</taxon>
        <taxon>Ascomycota</taxon>
        <taxon>Pezizomycotina</taxon>
        <taxon>Sordariomycetes</taxon>
        <taxon>Sordariomycetidae</taxon>
        <taxon>Diaporthales</taxon>
        <taxon>Cryphonectriaceae</taxon>
        <taxon>Cryphonectria-Endothia species complex</taxon>
        <taxon>Chrysoporthe</taxon>
    </lineage>
</organism>
<accession>A0A191MWQ7</accession>
<dbReference type="EMBL" id="KT380883">
    <property type="protein sequence ID" value="AMX22100.1"/>
    <property type="molecule type" value="Genomic_DNA"/>
</dbReference>
<dbReference type="GO" id="GO:0004519">
    <property type="term" value="F:endonuclease activity"/>
    <property type="evidence" value="ECO:0007669"/>
    <property type="project" value="UniProtKB-KW"/>
</dbReference>
<protein>
    <submittedName>
        <fullName evidence="2">LAGLIDADG endonuclease</fullName>
    </submittedName>
</protein>
<dbReference type="AlphaFoldDB" id="A0A191MWQ7"/>
<feature type="domain" description="Homing endonuclease LAGLIDADG" evidence="1">
    <location>
        <begin position="10"/>
        <end position="62"/>
    </location>
</feature>
<dbReference type="SUPFAM" id="SSF55608">
    <property type="entry name" value="Homing endonucleases"/>
    <property type="match status" value="1"/>
</dbReference>
<keyword evidence="2" id="KW-0378">Hydrolase</keyword>
<keyword evidence="2" id="KW-0255">Endonuclease</keyword>
<evidence type="ECO:0000313" key="2">
    <source>
        <dbReference type="EMBL" id="AMX22100.1"/>
    </source>
</evidence>
<evidence type="ECO:0000259" key="1">
    <source>
        <dbReference type="Pfam" id="PF03161"/>
    </source>
</evidence>
<keyword evidence="2" id="KW-0496">Mitochondrion</keyword>